<accession>A0AAU9E4K7</accession>
<protein>
    <submittedName>
        <fullName evidence="1">Uncharacterized protein</fullName>
    </submittedName>
</protein>
<dbReference type="EMBL" id="AP028654">
    <property type="protein sequence ID" value="BEP29546.1"/>
    <property type="molecule type" value="Genomic_DNA"/>
</dbReference>
<evidence type="ECO:0000313" key="1">
    <source>
        <dbReference type="EMBL" id="BEP29546.1"/>
    </source>
</evidence>
<gene>
    <name evidence="1" type="ORF">HLPR_18770</name>
</gene>
<evidence type="ECO:0000313" key="2">
    <source>
        <dbReference type="Proteomes" id="UP001321786"/>
    </source>
</evidence>
<proteinExistence type="predicted"/>
<dbReference type="AlphaFoldDB" id="A0AAU9E4K7"/>
<dbReference type="RefSeq" id="WP_338535175.1">
    <property type="nucleotide sequence ID" value="NZ_AP028654.1"/>
</dbReference>
<organism evidence="1 2">
    <name type="scientific">Helicovermis profundi</name>
    <dbReference type="NCBI Taxonomy" id="3065157"/>
    <lineage>
        <taxon>Bacteria</taxon>
        <taxon>Bacillati</taxon>
        <taxon>Bacillota</taxon>
        <taxon>Clostridia</taxon>
        <taxon>Helicovermis</taxon>
    </lineage>
</organism>
<reference evidence="1 2" key="1">
    <citation type="submission" date="2023-08" db="EMBL/GenBank/DDBJ databases">
        <title>Helicovermis profunda gen. nov., sp. nov., a novel mesophilic, fermentative bacterium within the Bacillota from a deep-sea hydrothermal vent chimney.</title>
        <authorList>
            <person name="Miyazaki U."/>
            <person name="Mizutani D."/>
            <person name="Hashimoto Y."/>
            <person name="Tame A."/>
            <person name="Sawayama S."/>
            <person name="Miyazaki J."/>
            <person name="Takai K."/>
            <person name="Nakagawa S."/>
        </authorList>
    </citation>
    <scope>NUCLEOTIDE SEQUENCE [LARGE SCALE GENOMIC DNA]</scope>
    <source>
        <strain evidence="1 2">S502</strain>
    </source>
</reference>
<sequence>MNKILINQIITLREKRKVLEAELGLSSENAHIFSKIEMNLIKQEINSEHAYYTLEKIKHELLFAEDDFIRAYSKIDGNDINDEWNNEFEGLINNDMSKLI</sequence>
<dbReference type="KEGG" id="hprf:HLPR_18770"/>
<name>A0AAU9E4K7_9FIRM</name>
<keyword evidence="2" id="KW-1185">Reference proteome</keyword>
<dbReference type="Proteomes" id="UP001321786">
    <property type="component" value="Chromosome"/>
</dbReference>